<name>A0A8K0XNR6_9AGAR</name>
<dbReference type="GO" id="GO:0006631">
    <property type="term" value="P:fatty acid metabolic process"/>
    <property type="evidence" value="ECO:0007669"/>
    <property type="project" value="TreeGrafter"/>
</dbReference>
<organism evidence="3 4">
    <name type="scientific">Cristinia sonorae</name>
    <dbReference type="NCBI Taxonomy" id="1940300"/>
    <lineage>
        <taxon>Eukaryota</taxon>
        <taxon>Fungi</taxon>
        <taxon>Dikarya</taxon>
        <taxon>Basidiomycota</taxon>
        <taxon>Agaricomycotina</taxon>
        <taxon>Agaricomycetes</taxon>
        <taxon>Agaricomycetidae</taxon>
        <taxon>Agaricales</taxon>
        <taxon>Pleurotineae</taxon>
        <taxon>Stephanosporaceae</taxon>
        <taxon>Cristinia</taxon>
    </lineage>
</organism>
<dbReference type="GO" id="GO:0016706">
    <property type="term" value="F:2-oxoglutarate-dependent dioxygenase activity"/>
    <property type="evidence" value="ECO:0007669"/>
    <property type="project" value="TreeGrafter"/>
</dbReference>
<dbReference type="OrthoDB" id="412814at2759"/>
<evidence type="ECO:0000256" key="1">
    <source>
        <dbReference type="SAM" id="MobiDB-lite"/>
    </source>
</evidence>
<proteinExistence type="predicted"/>
<dbReference type="PANTHER" id="PTHR21052:SF0">
    <property type="entry name" value="ALPHA-KETOGLUTARATE-DEPENDENT DIOXYGENASE ALKB HOMOLOG 7, MITOCHONDRIAL"/>
    <property type="match status" value="1"/>
</dbReference>
<keyword evidence="4" id="KW-1185">Reference proteome</keyword>
<gene>
    <name evidence="3" type="ORF">BXZ70DRAFT_895999</name>
</gene>
<dbReference type="GO" id="GO:0005759">
    <property type="term" value="C:mitochondrial matrix"/>
    <property type="evidence" value="ECO:0007669"/>
    <property type="project" value="TreeGrafter"/>
</dbReference>
<protein>
    <recommendedName>
        <fullName evidence="2">Fe2OG dioxygenase domain-containing protein</fullName>
    </recommendedName>
</protein>
<dbReference type="InterPro" id="IPR005123">
    <property type="entry name" value="Oxoglu/Fe-dep_dioxygenase_dom"/>
</dbReference>
<comment type="caution">
    <text evidence="3">The sequence shown here is derived from an EMBL/GenBank/DDBJ whole genome shotgun (WGS) entry which is preliminary data.</text>
</comment>
<dbReference type="InterPro" id="IPR027450">
    <property type="entry name" value="AlkB-like"/>
</dbReference>
<dbReference type="PANTHER" id="PTHR21052">
    <property type="entry name" value="SPERMATOGENESIS ASSOCIATED 11-RELATED"/>
    <property type="match status" value="1"/>
</dbReference>
<dbReference type="Proteomes" id="UP000813824">
    <property type="component" value="Unassembled WGS sequence"/>
</dbReference>
<dbReference type="InterPro" id="IPR037151">
    <property type="entry name" value="AlkB-like_sf"/>
</dbReference>
<evidence type="ECO:0000313" key="4">
    <source>
        <dbReference type="Proteomes" id="UP000813824"/>
    </source>
</evidence>
<dbReference type="AlphaFoldDB" id="A0A8K0XNR6"/>
<dbReference type="Pfam" id="PF13532">
    <property type="entry name" value="2OG-FeII_Oxy_2"/>
    <property type="match status" value="1"/>
</dbReference>
<dbReference type="Gene3D" id="2.60.120.590">
    <property type="entry name" value="Alpha-ketoglutarate-dependent dioxygenase AlkB-like"/>
    <property type="match status" value="1"/>
</dbReference>
<dbReference type="SUPFAM" id="SSF51197">
    <property type="entry name" value="Clavaminate synthase-like"/>
    <property type="match status" value="1"/>
</dbReference>
<sequence length="252" mass="27950">MLATDVGNAESDYDSDVNSLFDEPLGSSSSLTRPDEQRPGRPIPGLYFTPTVLLPPDLMHLIMQKCIDTYFRDGDVNQVMLFERAGQDGENSIPLNSTLPAFLIDLLTTLSTTLEPHLPANVHSLLFPSASASKYARQVIINHYLPGEGISPHVDLLDRFADGIIGVSMGSGCTMRFRKETEWEVYLPSGSVYVMTEEARYEWTHEIEKHAEDWVLDEGGREGGKWIPRSVRVSVTFRWLLPGADVVGPGNA</sequence>
<reference evidence="3" key="1">
    <citation type="journal article" date="2021" name="New Phytol.">
        <title>Evolutionary innovations through gain and loss of genes in the ectomycorrhizal Boletales.</title>
        <authorList>
            <person name="Wu G."/>
            <person name="Miyauchi S."/>
            <person name="Morin E."/>
            <person name="Kuo A."/>
            <person name="Drula E."/>
            <person name="Varga T."/>
            <person name="Kohler A."/>
            <person name="Feng B."/>
            <person name="Cao Y."/>
            <person name="Lipzen A."/>
            <person name="Daum C."/>
            <person name="Hundley H."/>
            <person name="Pangilinan J."/>
            <person name="Johnson J."/>
            <person name="Barry K."/>
            <person name="LaButti K."/>
            <person name="Ng V."/>
            <person name="Ahrendt S."/>
            <person name="Min B."/>
            <person name="Choi I.G."/>
            <person name="Park H."/>
            <person name="Plett J.M."/>
            <person name="Magnuson J."/>
            <person name="Spatafora J.W."/>
            <person name="Nagy L.G."/>
            <person name="Henrissat B."/>
            <person name="Grigoriev I.V."/>
            <person name="Yang Z.L."/>
            <person name="Xu J."/>
            <person name="Martin F.M."/>
        </authorList>
    </citation>
    <scope>NUCLEOTIDE SEQUENCE</scope>
    <source>
        <strain evidence="3">KKN 215</strain>
    </source>
</reference>
<evidence type="ECO:0000259" key="2">
    <source>
        <dbReference type="PROSITE" id="PS51471"/>
    </source>
</evidence>
<dbReference type="InterPro" id="IPR032870">
    <property type="entry name" value="ALKBH7-like"/>
</dbReference>
<evidence type="ECO:0000313" key="3">
    <source>
        <dbReference type="EMBL" id="KAH8096580.1"/>
    </source>
</evidence>
<accession>A0A8K0XNR6</accession>
<dbReference type="PROSITE" id="PS51471">
    <property type="entry name" value="FE2OG_OXY"/>
    <property type="match status" value="1"/>
</dbReference>
<dbReference type="EMBL" id="JAEVFJ010000023">
    <property type="protein sequence ID" value="KAH8096580.1"/>
    <property type="molecule type" value="Genomic_DNA"/>
</dbReference>
<feature type="domain" description="Fe2OG dioxygenase" evidence="2">
    <location>
        <begin position="135"/>
        <end position="241"/>
    </location>
</feature>
<dbReference type="GO" id="GO:0006974">
    <property type="term" value="P:DNA damage response"/>
    <property type="evidence" value="ECO:0007669"/>
    <property type="project" value="InterPro"/>
</dbReference>
<feature type="region of interest" description="Disordered" evidence="1">
    <location>
        <begin position="24"/>
        <end position="44"/>
    </location>
</feature>